<accession>A0ACC2BJI1</accession>
<comment type="caution">
    <text evidence="1">The sequence shown here is derived from an EMBL/GenBank/DDBJ whole genome shotgun (WGS) entry which is preliminary data.</text>
</comment>
<evidence type="ECO:0000313" key="2">
    <source>
        <dbReference type="Proteomes" id="UP001162992"/>
    </source>
</evidence>
<proteinExistence type="predicted"/>
<organism evidence="1 2">
    <name type="scientific">Diphasiastrum complanatum</name>
    <name type="common">Issler's clubmoss</name>
    <name type="synonym">Lycopodium complanatum</name>
    <dbReference type="NCBI Taxonomy" id="34168"/>
    <lineage>
        <taxon>Eukaryota</taxon>
        <taxon>Viridiplantae</taxon>
        <taxon>Streptophyta</taxon>
        <taxon>Embryophyta</taxon>
        <taxon>Tracheophyta</taxon>
        <taxon>Lycopodiopsida</taxon>
        <taxon>Lycopodiales</taxon>
        <taxon>Lycopodiaceae</taxon>
        <taxon>Lycopodioideae</taxon>
        <taxon>Diphasiastrum</taxon>
    </lineage>
</organism>
<name>A0ACC2BJI1_DIPCM</name>
<dbReference type="Proteomes" id="UP001162992">
    <property type="component" value="Chromosome 15"/>
</dbReference>
<keyword evidence="2" id="KW-1185">Reference proteome</keyword>
<reference evidence="2" key="1">
    <citation type="journal article" date="2024" name="Proc. Natl. Acad. Sci. U.S.A.">
        <title>Extraordinary preservation of gene collinearity over three hundred million years revealed in homosporous lycophytes.</title>
        <authorList>
            <person name="Li C."/>
            <person name="Wickell D."/>
            <person name="Kuo L.Y."/>
            <person name="Chen X."/>
            <person name="Nie B."/>
            <person name="Liao X."/>
            <person name="Peng D."/>
            <person name="Ji J."/>
            <person name="Jenkins J."/>
            <person name="Williams M."/>
            <person name="Shu S."/>
            <person name="Plott C."/>
            <person name="Barry K."/>
            <person name="Rajasekar S."/>
            <person name="Grimwood J."/>
            <person name="Han X."/>
            <person name="Sun S."/>
            <person name="Hou Z."/>
            <person name="He W."/>
            <person name="Dai G."/>
            <person name="Sun C."/>
            <person name="Schmutz J."/>
            <person name="Leebens-Mack J.H."/>
            <person name="Li F.W."/>
            <person name="Wang L."/>
        </authorList>
    </citation>
    <scope>NUCLEOTIDE SEQUENCE [LARGE SCALE GENOMIC DNA]</scope>
    <source>
        <strain evidence="2">cv. PW_Plant_1</strain>
    </source>
</reference>
<evidence type="ECO:0000313" key="1">
    <source>
        <dbReference type="EMBL" id="KAJ7529930.1"/>
    </source>
</evidence>
<sequence length="1088" mass="118605">MGKRRDRRQHAALGAGSRRVKLDLWMDEEADAPAPKPQESVRATSNNAEAGNDESVGRPSAPSLSGVLQEDPLSLLGQYSDDEAEEEEPETTHSDMNTDKSTSQTHHTGHVDTQVANFMADLEVSGLLEDENLVAGGAPLGSELVGMADTENHGEANAVCGPQGCEIERYSDILGSQIANKGLTSHAISHQQTPETAGGKMEVQEKELEWEAVLHEESGEYYYWNTRTGETTWETPLALKQKDECILVTDKDIFKGPEEDTSTIALRRDPERPLKDEALSENNSKDFAGVSKCDVQLDSLKKLESDVALEQTEYMMASTENLNFDENLSDPTAEDSLKAVIESDNFTVETTAVSEGHNIENLAESSMLQHSILASKSEPNSTTLPSAFSEASPERAGSASAENENSPCSQSCFDSDEPNLSADSQPKDKAGWFLQWADRLSSRLKYLTKGDLSLPLCLRLAVEVEVRLNDCKALASQGCLEGAFLVHAEAQFKRIESVLALEEAVMSMKLEQQRLLVTAAESPKNCLFTADKSQCSRQLHDSTENELSLLPAKASDTGTGAKNEEIRKSDDAQVQVAERLTSSITGNVDLGHVGDTDVDMEVDMDVDDAVETHPEPFSVSSKQGLLPMDGVSQAGLVYRMTPEANHSSFASVDYPPIPSSPLPPGTSISDMWPPPPPPPPDDEWAPPPPEHELTPPPPPEEPPPLPPLSPHDVGPVVLAQSIPSLALYEGVAMGYTSIPHPYYYYEPFHVQSTHDMTHETFSKSLYSEGPMQVEKPMLNWPDPHQSLDISPSIQPDLGAADMNSVSAVVDYVPPLPLPVSAIPVVSSSMAPFMPFQAAPSVAFNVESTVDVTAVPFITVSATSNLESDVTKLVRPSTASVVAVSTTSTMVAPDAALGVAPAELMPTTNIKKPAKATRPKKRTHTVAVSAPLISNKKVSTLVHKWMAAKEELHGNVEDEDDKALYDIEALEKKRQKEIEDWRRDQLASGEALENANFQPLGTLDWRERVKRAKKVEAVELENSIPQGSTKSTEMHVMEGMVKKKPDLEELSRELPSGWQAFWDENSGDVYYGNLDTSETTWERPLPYGT</sequence>
<protein>
    <submittedName>
        <fullName evidence="1">Uncharacterized protein</fullName>
    </submittedName>
</protein>
<dbReference type="EMBL" id="CM055106">
    <property type="protein sequence ID" value="KAJ7529930.1"/>
    <property type="molecule type" value="Genomic_DNA"/>
</dbReference>
<gene>
    <name evidence="1" type="ORF">O6H91_15G071400</name>
</gene>